<protein>
    <submittedName>
        <fullName evidence="2">Uncharacterized protein</fullName>
    </submittedName>
</protein>
<proteinExistence type="predicted"/>
<evidence type="ECO:0000256" key="1">
    <source>
        <dbReference type="SAM" id="Phobius"/>
    </source>
</evidence>
<feature type="non-terminal residue" evidence="2">
    <location>
        <position position="125"/>
    </location>
</feature>
<keyword evidence="1" id="KW-0812">Transmembrane</keyword>
<evidence type="ECO:0000313" key="2">
    <source>
        <dbReference type="EMBL" id="SVE22183.1"/>
    </source>
</evidence>
<name>A0A383BQV9_9ZZZZ</name>
<keyword evidence="1" id="KW-1133">Transmembrane helix</keyword>
<keyword evidence="1" id="KW-0472">Membrane</keyword>
<dbReference type="AlphaFoldDB" id="A0A383BQV9"/>
<gene>
    <name evidence="2" type="ORF">METZ01_LOCUS475037</name>
</gene>
<dbReference type="EMBL" id="UINC01202401">
    <property type="protein sequence ID" value="SVE22183.1"/>
    <property type="molecule type" value="Genomic_DNA"/>
</dbReference>
<organism evidence="2">
    <name type="scientific">marine metagenome</name>
    <dbReference type="NCBI Taxonomy" id="408172"/>
    <lineage>
        <taxon>unclassified sequences</taxon>
        <taxon>metagenomes</taxon>
        <taxon>ecological metagenomes</taxon>
    </lineage>
</organism>
<accession>A0A383BQV9</accession>
<feature type="transmembrane region" description="Helical" evidence="1">
    <location>
        <begin position="65"/>
        <end position="84"/>
    </location>
</feature>
<sequence length="125" mass="13601">MALLFFLSGFTGLVYQVLWVRRFTHVMGSGSVSVSVVIAAFMGGLFLGAVLLTRVLRHCRHELRWYAVLEGLIGFWGLLFVWSFPHVGGIYHWLSGAWLSGGGGAGVIGLAAKATFSMLLMLLPT</sequence>
<reference evidence="2" key="1">
    <citation type="submission" date="2018-05" db="EMBL/GenBank/DDBJ databases">
        <authorList>
            <person name="Lanie J.A."/>
            <person name="Ng W.-L."/>
            <person name="Kazmierczak K.M."/>
            <person name="Andrzejewski T.M."/>
            <person name="Davidsen T.M."/>
            <person name="Wayne K.J."/>
            <person name="Tettelin H."/>
            <person name="Glass J.I."/>
            <person name="Rusch D."/>
            <person name="Podicherti R."/>
            <person name="Tsui H.-C.T."/>
            <person name="Winkler M.E."/>
        </authorList>
    </citation>
    <scope>NUCLEOTIDE SEQUENCE</scope>
</reference>
<feature type="transmembrane region" description="Helical" evidence="1">
    <location>
        <begin position="32"/>
        <end position="53"/>
    </location>
</feature>